<dbReference type="GO" id="GO:0000215">
    <property type="term" value="F:tRNA 2'-phosphotransferase activity"/>
    <property type="evidence" value="ECO:0007669"/>
    <property type="project" value="TreeGrafter"/>
</dbReference>
<evidence type="ECO:0000256" key="4">
    <source>
        <dbReference type="ARBA" id="ARBA00025212"/>
    </source>
</evidence>
<evidence type="ECO:0000256" key="3">
    <source>
        <dbReference type="ARBA" id="ARBA00023027"/>
    </source>
</evidence>
<dbReference type="InterPro" id="IPR002745">
    <property type="entry name" value="Ptrans_KptA/Tpt1"/>
</dbReference>
<accession>A0A0A7LDU5</accession>
<evidence type="ECO:0000256" key="5">
    <source>
        <dbReference type="HAMAP-Rule" id="MF_00299"/>
    </source>
</evidence>
<dbReference type="KEGG" id="mear:Mpt1_c12710"/>
<dbReference type="HAMAP" id="MF_00299">
    <property type="entry name" value="KptA"/>
    <property type="match status" value="1"/>
</dbReference>
<dbReference type="EMBL" id="CP010070">
    <property type="protein sequence ID" value="AIZ57133.1"/>
    <property type="molecule type" value="Genomic_DNA"/>
</dbReference>
<dbReference type="Gene3D" id="3.20.170.30">
    <property type="match status" value="1"/>
</dbReference>
<proteinExistence type="inferred from homology"/>
<dbReference type="HOGENOM" id="CLU_052998_4_1_2"/>
<name>A0A0A7LDU5_9ARCH</name>
<dbReference type="InterPro" id="IPR042080">
    <property type="entry name" value="RNA_2'-PTrans_N"/>
</dbReference>
<evidence type="ECO:0000256" key="1">
    <source>
        <dbReference type="ARBA" id="ARBA00009836"/>
    </source>
</evidence>
<dbReference type="Pfam" id="PF01885">
    <property type="entry name" value="PTS_2-RNA"/>
    <property type="match status" value="1"/>
</dbReference>
<dbReference type="SUPFAM" id="SSF56399">
    <property type="entry name" value="ADP-ribosylation"/>
    <property type="match status" value="1"/>
</dbReference>
<dbReference type="Proteomes" id="UP000030787">
    <property type="component" value="Chromosome"/>
</dbReference>
<evidence type="ECO:0000313" key="6">
    <source>
        <dbReference type="EMBL" id="AIZ57133.1"/>
    </source>
</evidence>
<dbReference type="AlphaFoldDB" id="A0A0A7LDU5"/>
<dbReference type="PANTHER" id="PTHR12684:SF2">
    <property type="entry name" value="TRNA 2'-PHOSPHOTRANSFERASE 1"/>
    <property type="match status" value="1"/>
</dbReference>
<comment type="similarity">
    <text evidence="1 5">Belongs to the KptA/TPT1 family.</text>
</comment>
<dbReference type="Gene3D" id="1.10.10.970">
    <property type="entry name" value="RNA 2'-phosphotransferase, Tpt1/KptA family, N-terminal domain"/>
    <property type="match status" value="1"/>
</dbReference>
<sequence length="224" mass="25787">MRECEEHGYFRDEYCPICGEEGKFLMSDFEVEKIGRTMAGILRHGKYELEMDDQGFVDMRDIVAVIKTKYPRMKWLRTHHIEAMVETDPKGRYQISGSDVRATYGHTIELSLRHPVDDIPEILYYPANEEECEKILNEGLFPTDRAMVHLSRSYQDAARAGSVREEEPIILAIDTVGCIDAGIEIGRAAKTVFLCDQVPSEFIYIADKEEEAYDEEDSEEEEED</sequence>
<evidence type="ECO:0000313" key="7">
    <source>
        <dbReference type="Proteomes" id="UP000030787"/>
    </source>
</evidence>
<dbReference type="GO" id="GO:0003950">
    <property type="term" value="F:NAD+ poly-ADP-ribosyltransferase activity"/>
    <property type="evidence" value="ECO:0007669"/>
    <property type="project" value="InterPro"/>
</dbReference>
<evidence type="ECO:0000256" key="2">
    <source>
        <dbReference type="ARBA" id="ARBA00022679"/>
    </source>
</evidence>
<reference evidence="6 7" key="1">
    <citation type="journal article" date="2014" name="Appl. Environ. Microbiol.">
        <title>Comparative Genome Analysis of 'Candidatus Methanoplasma termitum' Indicates a New Mode of Energy Metabolism in the Seventh Order of Methanogens.</title>
        <authorList>
            <person name="Lang K."/>
            <person name="Schuldes J."/>
            <person name="Klingl A."/>
            <person name="Poehlein A."/>
            <person name="Daniel R."/>
            <person name="Brune A."/>
        </authorList>
    </citation>
    <scope>NUCLEOTIDE SEQUENCE [LARGE SCALE GENOMIC DNA]</scope>
    <source>
        <strain evidence="7">Mpt1</strain>
    </source>
</reference>
<keyword evidence="3 5" id="KW-0520">NAD</keyword>
<dbReference type="InterPro" id="IPR042081">
    <property type="entry name" value="RNA_2'-PTrans_C"/>
</dbReference>
<comment type="function">
    <text evidence="4 5">Removes the 2'-phosphate from RNA via an intermediate in which the phosphate is ADP-ribosylated by NAD followed by a presumed transesterification to release the RNA and generate ADP-ribose 1''-2''-cyclic phosphate (APPR&gt;P). May function as an ADP-ribosylase.</text>
</comment>
<dbReference type="GeneID" id="24818932"/>
<dbReference type="EC" id="2.7.1.-" evidence="5"/>
<dbReference type="GO" id="GO:0006388">
    <property type="term" value="P:tRNA splicing, via endonucleolytic cleavage and ligation"/>
    <property type="evidence" value="ECO:0007669"/>
    <property type="project" value="UniProtKB-UniRule"/>
</dbReference>
<protein>
    <recommendedName>
        <fullName evidence="5">Probable RNA 2'-phosphotransferase</fullName>
        <ecNumber evidence="5">2.7.1.-</ecNumber>
    </recommendedName>
</protein>
<keyword evidence="2 5" id="KW-0808">Transferase</keyword>
<dbReference type="PANTHER" id="PTHR12684">
    <property type="entry name" value="PUTATIVE PHOSPHOTRANSFERASE"/>
    <property type="match status" value="1"/>
</dbReference>
<organism evidence="6 7">
    <name type="scientific">Candidatus Methanoplasma termitum</name>
    <dbReference type="NCBI Taxonomy" id="1577791"/>
    <lineage>
        <taxon>Archaea</taxon>
        <taxon>Methanobacteriati</taxon>
        <taxon>Thermoplasmatota</taxon>
        <taxon>Thermoplasmata</taxon>
        <taxon>Methanomassiliicoccales</taxon>
        <taxon>Methanomassiliicoccaceae</taxon>
        <taxon>Candidatus Methanoplasma</taxon>
    </lineage>
</organism>
<gene>
    <name evidence="5 6" type="primary">kptA</name>
    <name evidence="6" type="ORF">Mpt1_c12710</name>
</gene>
<dbReference type="RefSeq" id="WP_048113187.1">
    <property type="nucleotide sequence ID" value="NZ_CP010070.1"/>
</dbReference>
<dbReference type="STRING" id="1577791.Mpt1_c12710"/>
<dbReference type="InterPro" id="IPR022928">
    <property type="entry name" value="RNA_2'-PTrans_KptA"/>
</dbReference>
<keyword evidence="7" id="KW-1185">Reference proteome</keyword>